<dbReference type="EMBL" id="MW862982">
    <property type="protein sequence ID" value="QWY81934.1"/>
    <property type="molecule type" value="Genomic_DNA"/>
</dbReference>
<dbReference type="Gene3D" id="2.70.70.10">
    <property type="entry name" value="Glucose Permease (Domain IIA)"/>
    <property type="match status" value="1"/>
</dbReference>
<reference evidence="5" key="1">
    <citation type="submission" date="2021-04" db="EMBL/GenBank/DDBJ databases">
        <authorList>
            <person name="Black C."/>
            <person name="Barkhordar M.H."/>
            <person name="Chen C."/>
            <person name="Chin S.C."/>
            <person name="Fang R."/>
            <person name="Fontenot L.A."/>
            <person name="Fulinara C.P."/>
            <person name="Gaeta R."/>
            <person name="Hong M.-L.O."/>
            <person name="Jiang B.L."/>
            <person name="Kapinos A."/>
            <person name="Komaranchath M."/>
            <person name="Lan W.C."/>
            <person name="Mirjafari-Firoozabadi S.-A."/>
            <person name="Padua J.-W.P."/>
            <person name="Ramarapu R."/>
            <person name="Santana M.G."/>
            <person name="Shaffer R.D."/>
            <person name="Soumakis M."/>
            <person name="Torres N.C."/>
            <person name="Tseng A."/>
            <person name="Venkatesh S."/>
            <person name="Wang V."/>
            <person name="Yanovsky A.O."/>
            <person name="Nguyen M.A."/>
            <person name="Swift C.M."/>
            <person name="Mayet R.A."/>
            <person name="Chen A."/>
            <person name="Demo S."/>
            <person name="Tse V.Y."/>
            <person name="Garlena R.A."/>
            <person name="Russell D.A."/>
            <person name="Pope W.H."/>
            <person name="Jacobs-Sera D."/>
            <person name="Hatfull G.F."/>
            <person name="Reddi K."/>
            <person name="Moberg-Parker J."/>
            <person name="Freise A.C."/>
        </authorList>
    </citation>
    <scope>NUCLEOTIDE SEQUENCE</scope>
</reference>
<keyword evidence="3" id="KW-0175">Coiled coil</keyword>
<keyword evidence="1" id="KW-0929">Antimicrobial</keyword>
<evidence type="ECO:0000313" key="6">
    <source>
        <dbReference type="Proteomes" id="UP000693758"/>
    </source>
</evidence>
<dbReference type="GO" id="GO:0042742">
    <property type="term" value="P:defense response to bacterium"/>
    <property type="evidence" value="ECO:0007669"/>
    <property type="project" value="UniProtKB-KW"/>
</dbReference>
<evidence type="ECO:0000259" key="4">
    <source>
        <dbReference type="Pfam" id="PF01551"/>
    </source>
</evidence>
<dbReference type="InterPro" id="IPR011055">
    <property type="entry name" value="Dup_hybrid_motif"/>
</dbReference>
<dbReference type="InterPro" id="IPR016047">
    <property type="entry name" value="M23ase_b-sheet_dom"/>
</dbReference>
<feature type="coiled-coil region" evidence="3">
    <location>
        <begin position="235"/>
        <end position="262"/>
    </location>
</feature>
<dbReference type="InterPro" id="IPR050570">
    <property type="entry name" value="Cell_wall_metabolism_enzyme"/>
</dbReference>
<gene>
    <name evidence="5" type="primary">29</name>
    <name evidence="5" type="ORF">SEA_SICARIUS2_29</name>
</gene>
<accession>A0A8F3EA44</accession>
<dbReference type="GO" id="GO:0004222">
    <property type="term" value="F:metalloendopeptidase activity"/>
    <property type="evidence" value="ECO:0007669"/>
    <property type="project" value="TreeGrafter"/>
</dbReference>
<name>A0A8F3EA44_9CAUD</name>
<evidence type="ECO:0000313" key="5">
    <source>
        <dbReference type="EMBL" id="QWY81934.1"/>
    </source>
</evidence>
<dbReference type="Pfam" id="PF01551">
    <property type="entry name" value="Peptidase_M23"/>
    <property type="match status" value="1"/>
</dbReference>
<evidence type="ECO:0000256" key="2">
    <source>
        <dbReference type="ARBA" id="ARBA00022638"/>
    </source>
</evidence>
<feature type="domain" description="M23ase beta-sheet core" evidence="4">
    <location>
        <begin position="31"/>
        <end position="136"/>
    </location>
</feature>
<keyword evidence="6" id="KW-1185">Reference proteome</keyword>
<keyword evidence="2" id="KW-0081">Bacteriolytic enzyme</keyword>
<proteinExistence type="predicted"/>
<evidence type="ECO:0000256" key="3">
    <source>
        <dbReference type="SAM" id="Coils"/>
    </source>
</evidence>
<dbReference type="GO" id="GO:0031640">
    <property type="term" value="P:killing of cells of another organism"/>
    <property type="evidence" value="ECO:0007669"/>
    <property type="project" value="UniProtKB-KW"/>
</dbReference>
<evidence type="ECO:0000256" key="1">
    <source>
        <dbReference type="ARBA" id="ARBA00022529"/>
    </source>
</evidence>
<dbReference type="PANTHER" id="PTHR21666:SF270">
    <property type="entry name" value="MUREIN HYDROLASE ACTIVATOR ENVC"/>
    <property type="match status" value="1"/>
</dbReference>
<dbReference type="Proteomes" id="UP000693758">
    <property type="component" value="Segment"/>
</dbReference>
<protein>
    <submittedName>
        <fullName evidence="5">Endolysin</fullName>
    </submittedName>
</protein>
<dbReference type="PANTHER" id="PTHR21666">
    <property type="entry name" value="PEPTIDASE-RELATED"/>
    <property type="match status" value="1"/>
</dbReference>
<organism evidence="5 6">
    <name type="scientific">Arthrobacter phage Sicarius2</name>
    <dbReference type="NCBI Taxonomy" id="2836090"/>
    <lineage>
        <taxon>Viruses</taxon>
        <taxon>Duplodnaviria</taxon>
        <taxon>Heunggongvirae</taxon>
        <taxon>Uroviricota</taxon>
        <taxon>Caudoviricetes</taxon>
        <taxon>Berryhillviridae</taxon>
        <taxon>Sicariusvirus</taxon>
        <taxon>Sicariusvirus sicarius2</taxon>
    </lineage>
</organism>
<dbReference type="CDD" id="cd12797">
    <property type="entry name" value="M23_peptidase"/>
    <property type="match status" value="1"/>
</dbReference>
<dbReference type="SUPFAM" id="SSF51261">
    <property type="entry name" value="Duplicated hybrid motif"/>
    <property type="match status" value="1"/>
</dbReference>
<sequence length="293" mass="31614">MTTFCYPYKRGTGWRSQAFRSNPGGFNPSGGHTGYDQAMPAGTPIYAPGDGIIRLSSWVSDNYLANDWWLTRYGGDMLVLDCTDAFGRSETMPTFIFAHLSESIAEVGQRVKKGQLIGKSGNSGTATSGPHCHIEALPPNWDFQNGVYGRVDPELYFSEWPEDIRPASGSITPITEEELSAQEADRIIKEVNGYTAALLLYGYQSGGQKHPGIADQIEGIPDKTWSQTVLRGGQRISVKQELADAKSEAQALRAAVVALAKNPDLTAEQITAAVKAGLADGTVTVDVNINQGK</sequence>